<comment type="caution">
    <text evidence="2">The sequence shown here is derived from an EMBL/GenBank/DDBJ whole genome shotgun (WGS) entry which is preliminary data.</text>
</comment>
<reference evidence="2" key="1">
    <citation type="submission" date="2021-03" db="EMBL/GenBank/DDBJ databases">
        <authorList>
            <person name="Tagirdzhanova G."/>
        </authorList>
    </citation>
    <scope>NUCLEOTIDE SEQUENCE</scope>
</reference>
<evidence type="ECO:0000256" key="1">
    <source>
        <dbReference type="SAM" id="MobiDB-lite"/>
    </source>
</evidence>
<name>A0A8H3G4Z0_9LECA</name>
<feature type="region of interest" description="Disordered" evidence="1">
    <location>
        <begin position="139"/>
        <end position="167"/>
    </location>
</feature>
<sequence length="167" mass="17888">MTMHPNMITARIETNMAKGDKPGGEINAQAIGQHVYAHTKIGHPGPGNYDATLESVRQGARTIHAWGSATGRKTSDLLPGPMPTYAAGASAALPGTRAGITLSSRAGVSLVIASNWPSDELLGQAGLRRKPLNGPMWNEYTAVRPPRKDIPAPEKIAPWPRRDQLRQ</sequence>
<evidence type="ECO:0000313" key="2">
    <source>
        <dbReference type="EMBL" id="CAF9933111.1"/>
    </source>
</evidence>
<organism evidence="2 3">
    <name type="scientific">Gomphillus americanus</name>
    <dbReference type="NCBI Taxonomy" id="1940652"/>
    <lineage>
        <taxon>Eukaryota</taxon>
        <taxon>Fungi</taxon>
        <taxon>Dikarya</taxon>
        <taxon>Ascomycota</taxon>
        <taxon>Pezizomycotina</taxon>
        <taxon>Lecanoromycetes</taxon>
        <taxon>OSLEUM clade</taxon>
        <taxon>Ostropomycetidae</taxon>
        <taxon>Ostropales</taxon>
        <taxon>Graphidaceae</taxon>
        <taxon>Gomphilloideae</taxon>
        <taxon>Gomphillus</taxon>
    </lineage>
</organism>
<dbReference type="EMBL" id="CAJPDQ010000053">
    <property type="protein sequence ID" value="CAF9933111.1"/>
    <property type="molecule type" value="Genomic_DNA"/>
</dbReference>
<evidence type="ECO:0000313" key="3">
    <source>
        <dbReference type="Proteomes" id="UP000664169"/>
    </source>
</evidence>
<proteinExistence type="predicted"/>
<accession>A0A8H3G4Z0</accession>
<protein>
    <submittedName>
        <fullName evidence="2">Uncharacterized protein</fullName>
    </submittedName>
</protein>
<dbReference type="AlphaFoldDB" id="A0A8H3G4Z0"/>
<dbReference type="Proteomes" id="UP000664169">
    <property type="component" value="Unassembled WGS sequence"/>
</dbReference>
<gene>
    <name evidence="2" type="ORF">GOMPHAMPRED_007148</name>
</gene>
<keyword evidence="3" id="KW-1185">Reference proteome</keyword>